<dbReference type="KEGG" id="tet:TTHERM_00043880"/>
<protein>
    <submittedName>
        <fullName evidence="4">Proteasome subunit alpha type protein</fullName>
    </submittedName>
</protein>
<comment type="similarity">
    <text evidence="2">Belongs to the peptidase T1A family.</text>
</comment>
<dbReference type="SUPFAM" id="SSF56235">
    <property type="entry name" value="N-terminal nucleophile aminohydrolases (Ntn hydrolases)"/>
    <property type="match status" value="1"/>
</dbReference>
<dbReference type="GeneID" id="7841278"/>
<keyword evidence="1 2" id="KW-0647">Proteasome</keyword>
<dbReference type="AlphaFoldDB" id="Q23DV5"/>
<dbReference type="InterPro" id="IPR050115">
    <property type="entry name" value="Proteasome_alpha"/>
</dbReference>
<proteinExistence type="inferred from homology"/>
<dbReference type="Gene3D" id="3.60.20.10">
    <property type="entry name" value="Glutamine Phosphoribosylpyrophosphate, subunit 1, domain 1"/>
    <property type="match status" value="1"/>
</dbReference>
<name>Q23DV5_TETTS</name>
<dbReference type="EMBL" id="GG662712">
    <property type="protein sequence ID" value="EAR94553.2"/>
    <property type="molecule type" value="Genomic_DNA"/>
</dbReference>
<evidence type="ECO:0000256" key="1">
    <source>
        <dbReference type="ARBA" id="ARBA00022942"/>
    </source>
</evidence>
<evidence type="ECO:0000313" key="5">
    <source>
        <dbReference type="Proteomes" id="UP000009168"/>
    </source>
</evidence>
<feature type="domain" description="Proteasome alpha-type subunits" evidence="3">
    <location>
        <begin position="6"/>
        <end position="28"/>
    </location>
</feature>
<dbReference type="OrthoDB" id="431557at2759"/>
<dbReference type="GO" id="GO:0019773">
    <property type="term" value="C:proteasome core complex, alpha-subunit complex"/>
    <property type="evidence" value="ECO:0007669"/>
    <property type="project" value="UniProtKB-UniRule"/>
</dbReference>
<dbReference type="InterPro" id="IPR001353">
    <property type="entry name" value="Proteasome_sua/b"/>
</dbReference>
<dbReference type="InterPro" id="IPR029055">
    <property type="entry name" value="Ntn_hydrolases_N"/>
</dbReference>
<dbReference type="InterPro" id="IPR023332">
    <property type="entry name" value="Proteasome_alpha-type"/>
</dbReference>
<keyword evidence="5" id="KW-1185">Reference proteome</keyword>
<accession>Q23DV5</accession>
<dbReference type="FunCoup" id="Q23DV5">
    <property type="interactions" value="622"/>
</dbReference>
<dbReference type="HOGENOM" id="CLU_035750_4_2_1"/>
<dbReference type="eggNOG" id="KOG0176">
    <property type="taxonomic scope" value="Eukaryota"/>
</dbReference>
<dbReference type="GO" id="GO:0006511">
    <property type="term" value="P:ubiquitin-dependent protein catabolic process"/>
    <property type="evidence" value="ECO:0007669"/>
    <property type="project" value="InterPro"/>
</dbReference>
<dbReference type="InterPro" id="IPR000426">
    <property type="entry name" value="Proteasome_asu_N"/>
</dbReference>
<sequence length="249" mass="27493">MADSNYDRSVNTFSKLGQLLQVEYAMQAAKQGSTSTSIGIKVKGGVILAAERKFDSLQESRLMILNHNIKIQEIDTHICCVPAGIIPDARTLIDYARVESQNHRFTYNEPMSVRSLTQTVSDLALNFGEGDPSLKRKPMPRPFGVALLIAGVDETGPRLFKTDPSGSMMEYQATCIGCGQEGIQPTLVEKYDENMSIREAEVLALSCLKETMEQTASRDNLELAVIPIEGGQFIERTPDYIDEILQTLG</sequence>
<dbReference type="PANTHER" id="PTHR11599">
    <property type="entry name" value="PROTEASOME SUBUNIT ALPHA/BETA"/>
    <property type="match status" value="1"/>
</dbReference>
<dbReference type="OMA" id="RSMIDHA"/>
<dbReference type="Proteomes" id="UP000009168">
    <property type="component" value="Unassembled WGS sequence"/>
</dbReference>
<gene>
    <name evidence="4" type="ORF">TTHERM_00043880</name>
</gene>
<dbReference type="Pfam" id="PF10584">
    <property type="entry name" value="Proteasome_A_N"/>
    <property type="match status" value="1"/>
</dbReference>
<reference evidence="5" key="1">
    <citation type="journal article" date="2006" name="PLoS Biol.">
        <title>Macronuclear genome sequence of the ciliate Tetrahymena thermophila, a model eukaryote.</title>
        <authorList>
            <person name="Eisen J.A."/>
            <person name="Coyne R.S."/>
            <person name="Wu M."/>
            <person name="Wu D."/>
            <person name="Thiagarajan M."/>
            <person name="Wortman J.R."/>
            <person name="Badger J.H."/>
            <person name="Ren Q."/>
            <person name="Amedeo P."/>
            <person name="Jones K.M."/>
            <person name="Tallon L.J."/>
            <person name="Delcher A.L."/>
            <person name="Salzberg S.L."/>
            <person name="Silva J.C."/>
            <person name="Haas B.J."/>
            <person name="Majoros W.H."/>
            <person name="Farzad M."/>
            <person name="Carlton J.M."/>
            <person name="Smith R.K. Jr."/>
            <person name="Garg J."/>
            <person name="Pearlman R.E."/>
            <person name="Karrer K.M."/>
            <person name="Sun L."/>
            <person name="Manning G."/>
            <person name="Elde N.C."/>
            <person name="Turkewitz A.P."/>
            <person name="Asai D.J."/>
            <person name="Wilkes D.E."/>
            <person name="Wang Y."/>
            <person name="Cai H."/>
            <person name="Collins K."/>
            <person name="Stewart B.A."/>
            <person name="Lee S.R."/>
            <person name="Wilamowska K."/>
            <person name="Weinberg Z."/>
            <person name="Ruzzo W.L."/>
            <person name="Wloga D."/>
            <person name="Gaertig J."/>
            <person name="Frankel J."/>
            <person name="Tsao C.-C."/>
            <person name="Gorovsky M.A."/>
            <person name="Keeling P.J."/>
            <person name="Waller R.F."/>
            <person name="Patron N.J."/>
            <person name="Cherry J.M."/>
            <person name="Stover N.A."/>
            <person name="Krieger C.J."/>
            <person name="del Toro C."/>
            <person name="Ryder H.F."/>
            <person name="Williamson S.C."/>
            <person name="Barbeau R.A."/>
            <person name="Hamilton E.P."/>
            <person name="Orias E."/>
        </authorList>
    </citation>
    <scope>NUCLEOTIDE SEQUENCE [LARGE SCALE GENOMIC DNA]</scope>
    <source>
        <strain evidence="5">SB210</strain>
    </source>
</reference>
<dbReference type="PROSITE" id="PS51475">
    <property type="entry name" value="PROTEASOME_ALPHA_2"/>
    <property type="match status" value="1"/>
</dbReference>
<dbReference type="STRING" id="312017.Q23DV5"/>
<evidence type="ECO:0000259" key="3">
    <source>
        <dbReference type="SMART" id="SM00948"/>
    </source>
</evidence>
<dbReference type="InParanoid" id="Q23DV5"/>
<evidence type="ECO:0000256" key="2">
    <source>
        <dbReference type="PROSITE-ProRule" id="PRU00808"/>
    </source>
</evidence>
<dbReference type="NCBIfam" id="NF003075">
    <property type="entry name" value="PRK03996.1"/>
    <property type="match status" value="1"/>
</dbReference>
<dbReference type="Pfam" id="PF00227">
    <property type="entry name" value="Proteasome"/>
    <property type="match status" value="1"/>
</dbReference>
<dbReference type="SMART" id="SM00948">
    <property type="entry name" value="Proteasome_A_N"/>
    <property type="match status" value="1"/>
</dbReference>
<evidence type="ECO:0000313" key="4">
    <source>
        <dbReference type="EMBL" id="EAR94553.2"/>
    </source>
</evidence>
<organism evidence="4 5">
    <name type="scientific">Tetrahymena thermophila (strain SB210)</name>
    <dbReference type="NCBI Taxonomy" id="312017"/>
    <lineage>
        <taxon>Eukaryota</taxon>
        <taxon>Sar</taxon>
        <taxon>Alveolata</taxon>
        <taxon>Ciliophora</taxon>
        <taxon>Intramacronucleata</taxon>
        <taxon>Oligohymenophorea</taxon>
        <taxon>Hymenostomatida</taxon>
        <taxon>Tetrahymenina</taxon>
        <taxon>Tetrahymenidae</taxon>
        <taxon>Tetrahymena</taxon>
    </lineage>
</organism>
<dbReference type="RefSeq" id="XP_001014581.2">
    <property type="nucleotide sequence ID" value="XM_001014581.3"/>
</dbReference>